<keyword evidence="4" id="KW-1185">Reference proteome</keyword>
<dbReference type="FunCoup" id="A0A1B7MP29">
    <property type="interactions" value="18"/>
</dbReference>
<dbReference type="InterPro" id="IPR000192">
    <property type="entry name" value="Aminotrans_V_dom"/>
</dbReference>
<organism evidence="3 4">
    <name type="scientific">Rhizopogon vinicolor AM-OR11-026</name>
    <dbReference type="NCBI Taxonomy" id="1314800"/>
    <lineage>
        <taxon>Eukaryota</taxon>
        <taxon>Fungi</taxon>
        <taxon>Dikarya</taxon>
        <taxon>Basidiomycota</taxon>
        <taxon>Agaricomycotina</taxon>
        <taxon>Agaricomycetes</taxon>
        <taxon>Agaricomycetidae</taxon>
        <taxon>Boletales</taxon>
        <taxon>Suillineae</taxon>
        <taxon>Rhizopogonaceae</taxon>
        <taxon>Rhizopogon</taxon>
    </lineage>
</organism>
<evidence type="ECO:0000313" key="3">
    <source>
        <dbReference type="EMBL" id="OAX34336.1"/>
    </source>
</evidence>
<dbReference type="PANTHER" id="PTHR43092">
    <property type="entry name" value="L-CYSTEINE DESULFHYDRASE"/>
    <property type="match status" value="1"/>
</dbReference>
<keyword evidence="3" id="KW-0808">Transferase</keyword>
<dbReference type="AlphaFoldDB" id="A0A1B7MP29"/>
<dbReference type="InParanoid" id="A0A1B7MP29"/>
<dbReference type="Gene3D" id="3.90.1150.10">
    <property type="entry name" value="Aspartate Aminotransferase, domain 1"/>
    <property type="match status" value="1"/>
</dbReference>
<feature type="domain" description="Aminotransferase class V" evidence="2">
    <location>
        <begin position="78"/>
        <end position="368"/>
    </location>
</feature>
<dbReference type="InterPro" id="IPR015422">
    <property type="entry name" value="PyrdxlP-dep_Trfase_small"/>
</dbReference>
<dbReference type="Gene3D" id="3.40.640.10">
    <property type="entry name" value="Type I PLP-dependent aspartate aminotransferase-like (Major domain)"/>
    <property type="match status" value="1"/>
</dbReference>
<dbReference type="InterPro" id="IPR015421">
    <property type="entry name" value="PyrdxlP-dep_Trfase_major"/>
</dbReference>
<dbReference type="EMBL" id="KV448626">
    <property type="protein sequence ID" value="OAX34336.1"/>
    <property type="molecule type" value="Genomic_DNA"/>
</dbReference>
<dbReference type="InterPro" id="IPR015424">
    <property type="entry name" value="PyrdxlP-dep_Trfase"/>
</dbReference>
<protein>
    <submittedName>
        <fullName evidence="3">PLP-dependent transferase</fullName>
    </submittedName>
</protein>
<dbReference type="STRING" id="1314800.A0A1B7MP29"/>
<name>A0A1B7MP29_9AGAM</name>
<evidence type="ECO:0000256" key="1">
    <source>
        <dbReference type="ARBA" id="ARBA00022898"/>
    </source>
</evidence>
<evidence type="ECO:0000313" key="4">
    <source>
        <dbReference type="Proteomes" id="UP000092154"/>
    </source>
</evidence>
<accession>A0A1B7MP29</accession>
<dbReference type="Pfam" id="PF00266">
    <property type="entry name" value="Aminotran_5"/>
    <property type="match status" value="1"/>
</dbReference>
<evidence type="ECO:0000259" key="2">
    <source>
        <dbReference type="Pfam" id="PF00266"/>
    </source>
</evidence>
<dbReference type="Proteomes" id="UP000092154">
    <property type="component" value="Unassembled WGS sequence"/>
</dbReference>
<reference evidence="3 4" key="1">
    <citation type="submission" date="2016-06" db="EMBL/GenBank/DDBJ databases">
        <title>Comparative genomics of the ectomycorrhizal sister species Rhizopogon vinicolor and Rhizopogon vesiculosus (Basidiomycota: Boletales) reveals a divergence of the mating type B locus.</title>
        <authorList>
            <consortium name="DOE Joint Genome Institute"/>
            <person name="Mujic A.B."/>
            <person name="Kuo A."/>
            <person name="Tritt A."/>
            <person name="Lipzen A."/>
            <person name="Chen C."/>
            <person name="Johnson J."/>
            <person name="Sharma A."/>
            <person name="Barry K."/>
            <person name="Grigoriev I.V."/>
            <person name="Spatafora J.W."/>
        </authorList>
    </citation>
    <scope>NUCLEOTIDE SEQUENCE [LARGE SCALE GENOMIC DNA]</scope>
    <source>
        <strain evidence="3 4">AM-OR11-026</strain>
    </source>
</reference>
<dbReference type="PANTHER" id="PTHR43092:SF2">
    <property type="entry name" value="HERCYNYLCYSTEINE SULFOXIDE LYASE"/>
    <property type="match status" value="1"/>
</dbReference>
<dbReference type="OrthoDB" id="5978656at2759"/>
<dbReference type="GO" id="GO:0016740">
    <property type="term" value="F:transferase activity"/>
    <property type="evidence" value="ECO:0007669"/>
    <property type="project" value="UniProtKB-KW"/>
</dbReference>
<gene>
    <name evidence="3" type="ORF">K503DRAFT_724673</name>
</gene>
<proteinExistence type="predicted"/>
<keyword evidence="1" id="KW-0663">Pyridoxal phosphate</keyword>
<dbReference type="SUPFAM" id="SSF53383">
    <property type="entry name" value="PLP-dependent transferases"/>
    <property type="match status" value="1"/>
</dbReference>
<sequence>MKTPTVSTESAQSIYVNELYSQAPPSFGHAMHELFRFDPTYTNLNHGSYGSLPKPVGAVCDGLTAHIEANPDKFIRIECIDHWNEARSRLANLIGAETDECVLVNNTTHGITTILRNFEWNEGDIIIGMTTTYGAVSRTIKYLGDIPPNPQASTFNIQFPTSHAEILENWRKHIRLVTSEGNNLQQTRKIVAVIDSIVSNPGALLPWKEMVTICKDAGVWSVIDAAHSIGQEVNINLSEVKPDFWISNCHKWLFAKRGCAVLYVPKRNQHIIKSPIPTPYNYHSPQDEEYKGPQDFARLFEWTGTIDYVPLLSVNAALDFRQWLGGEHKINEYTHNLAIAGGKRLASLLGTSVMDPEGDLTLSMVNVELPIPGDIKYSDEINALLVNTLLLGWNAYGAHYYHNGKWWTRCSAQVWNEISDFDVLAKAFKDACTKVVKFAGYTSSCTKTKL</sequence>